<dbReference type="PROSITE" id="PS51192">
    <property type="entry name" value="HELICASE_ATP_BIND_1"/>
    <property type="match status" value="1"/>
</dbReference>
<dbReference type="Gene3D" id="3.40.50.300">
    <property type="entry name" value="P-loop containing nucleotide triphosphate hydrolases"/>
    <property type="match status" value="1"/>
</dbReference>
<evidence type="ECO:0000256" key="16">
    <source>
        <dbReference type="ARBA" id="ARBA00047984"/>
    </source>
</evidence>
<evidence type="ECO:0000256" key="17">
    <source>
        <dbReference type="SAM" id="MobiDB-lite"/>
    </source>
</evidence>
<dbReference type="EMBL" id="OV696692">
    <property type="protein sequence ID" value="CAH1269741.1"/>
    <property type="molecule type" value="Genomic_DNA"/>
</dbReference>
<dbReference type="PROSITE" id="PS50304">
    <property type="entry name" value="TUDOR"/>
    <property type="match status" value="1"/>
</dbReference>
<evidence type="ECO:0000256" key="4">
    <source>
        <dbReference type="ARBA" id="ARBA00022737"/>
    </source>
</evidence>
<organism evidence="20 21">
    <name type="scientific">Branchiostoma lanceolatum</name>
    <name type="common">Common lancelet</name>
    <name type="synonym">Amphioxus lanceolatum</name>
    <dbReference type="NCBI Taxonomy" id="7740"/>
    <lineage>
        <taxon>Eukaryota</taxon>
        <taxon>Metazoa</taxon>
        <taxon>Chordata</taxon>
        <taxon>Cephalochordata</taxon>
        <taxon>Leptocardii</taxon>
        <taxon>Amphioxiformes</taxon>
        <taxon>Branchiostomatidae</taxon>
        <taxon>Branchiostoma</taxon>
    </lineage>
</organism>
<dbReference type="SUPFAM" id="SSF52540">
    <property type="entry name" value="P-loop containing nucleoside triphosphate hydrolases"/>
    <property type="match status" value="1"/>
</dbReference>
<dbReference type="InterPro" id="IPR027417">
    <property type="entry name" value="P-loop_NTPase"/>
</dbReference>
<dbReference type="SMART" id="SM00333">
    <property type="entry name" value="TUDOR"/>
    <property type="match status" value="1"/>
</dbReference>
<evidence type="ECO:0000256" key="13">
    <source>
        <dbReference type="ARBA" id="ARBA00022884"/>
    </source>
</evidence>
<dbReference type="InterPro" id="IPR011545">
    <property type="entry name" value="DEAD/DEAH_box_helicase_dom"/>
</dbReference>
<reference evidence="20" key="1">
    <citation type="submission" date="2022-01" db="EMBL/GenBank/DDBJ databases">
        <authorList>
            <person name="Braso-Vives M."/>
        </authorList>
    </citation>
    <scope>NUCLEOTIDE SEQUENCE</scope>
</reference>
<dbReference type="AlphaFoldDB" id="A0A8K0A6H2"/>
<dbReference type="GO" id="GO:0051321">
    <property type="term" value="P:meiotic cell cycle"/>
    <property type="evidence" value="ECO:0007669"/>
    <property type="project" value="UniProtKB-KW"/>
</dbReference>
<dbReference type="SUPFAM" id="SSF63748">
    <property type="entry name" value="Tudor/PWWP/MBT"/>
    <property type="match status" value="1"/>
</dbReference>
<dbReference type="GO" id="GO:0031047">
    <property type="term" value="P:regulatory ncRNA-mediated gene silencing"/>
    <property type="evidence" value="ECO:0007669"/>
    <property type="project" value="UniProtKB-KW"/>
</dbReference>
<keyword evidence="14" id="KW-0943">RNA-mediated gene silencing</keyword>
<evidence type="ECO:0000256" key="11">
    <source>
        <dbReference type="ARBA" id="ARBA00022840"/>
    </source>
</evidence>
<dbReference type="OrthoDB" id="249932at2759"/>
<evidence type="ECO:0000256" key="10">
    <source>
        <dbReference type="ARBA" id="ARBA00022833"/>
    </source>
</evidence>
<keyword evidence="13" id="KW-0694">RNA-binding</keyword>
<dbReference type="EC" id="3.6.4.13" evidence="1"/>
<comment type="catalytic activity">
    <reaction evidence="16">
        <text>ATP + H2O = ADP + phosphate + H(+)</text>
        <dbReference type="Rhea" id="RHEA:13065"/>
        <dbReference type="ChEBI" id="CHEBI:15377"/>
        <dbReference type="ChEBI" id="CHEBI:15378"/>
        <dbReference type="ChEBI" id="CHEBI:30616"/>
        <dbReference type="ChEBI" id="CHEBI:43474"/>
        <dbReference type="ChEBI" id="CHEBI:456216"/>
        <dbReference type="EC" id="3.6.4.13"/>
    </reaction>
</comment>
<evidence type="ECO:0000256" key="8">
    <source>
        <dbReference type="ARBA" id="ARBA00022801"/>
    </source>
</evidence>
<evidence type="ECO:0000256" key="1">
    <source>
        <dbReference type="ARBA" id="ARBA00012552"/>
    </source>
</evidence>
<protein>
    <recommendedName>
        <fullName evidence="1">RNA helicase</fullName>
        <ecNumber evidence="1">3.6.4.13</ecNumber>
    </recommendedName>
</protein>
<evidence type="ECO:0000256" key="9">
    <source>
        <dbReference type="ARBA" id="ARBA00022806"/>
    </source>
</evidence>
<sequence length="568" mass="63987">MEITILKVVKADHFWAIETFGTSMSEETRKFLQLTQQMNDFFSMDQAMCVPAQGQLCAGRRPDDKLWYRVRVKNILHSKSGPQACCFLLDYAKECLIPCHWLREAPPQFMQLPWQAREFHLYGLQPTTLTTDELTFVTDTQPCDRYDTAANEYVNKLVDESCGARVDVHYVDSNGVSHVKLYLRRTTNTVCVNDDLVSKGYAKEDKEEPSTSEGEESPVRRRNKVPSIGERLLQGLMPQKWEEPSRTQAQFTSHSPSGRPLSLAGHQMSALGLTIGDGVAVKGDIPPKPCTMLEKATFPEFIKQYLETENFPAPSKVQAYCWPAIMRGRDLVAMAPAKMGKTLAYLLPLMTQLAQTAGFEGLPEGNGPRSIILCPYWNSARYVYDQCWNYIADQKSTKVLLIFGAGAEDDQMVPLINGCDLLIATPRCLLRMLEKRYTNLDRLCHLVVDDADTLTEVYTDEIKSLMRLYGKAIADQPDRSAPRQIVLMARQWTAGIESFHRAYMTQPLLVFTSKVEEAVYSKVKQIVQVVHSTQRYTQLLGLLDQLETGGHKILVFAGSDAEAEGVAQ</sequence>
<dbReference type="FunFam" id="3.40.50.300:FF:000657">
    <property type="entry name" value="Probable ATP-dependent RNA helicase DDX41"/>
    <property type="match status" value="1"/>
</dbReference>
<dbReference type="GO" id="GO:0008270">
    <property type="term" value="F:zinc ion binding"/>
    <property type="evidence" value="ECO:0007669"/>
    <property type="project" value="UniProtKB-KW"/>
</dbReference>
<name>A0A8K0A6H2_BRALA</name>
<dbReference type="InterPro" id="IPR002999">
    <property type="entry name" value="Tudor"/>
</dbReference>
<keyword evidence="3" id="KW-0479">Metal-binding</keyword>
<evidence type="ECO:0000256" key="2">
    <source>
        <dbReference type="ARBA" id="ARBA00022473"/>
    </source>
</evidence>
<keyword evidence="4" id="KW-0677">Repeat</keyword>
<evidence type="ECO:0000256" key="14">
    <source>
        <dbReference type="ARBA" id="ARBA00023158"/>
    </source>
</evidence>
<evidence type="ECO:0000313" key="21">
    <source>
        <dbReference type="Proteomes" id="UP000838412"/>
    </source>
</evidence>
<keyword evidence="11" id="KW-0067">ATP-binding</keyword>
<feature type="region of interest" description="Disordered" evidence="17">
    <location>
        <begin position="201"/>
        <end position="261"/>
    </location>
</feature>
<keyword evidence="7" id="KW-0221">Differentiation</keyword>
<feature type="domain" description="Tudor" evidence="18">
    <location>
        <begin position="50"/>
        <end position="112"/>
    </location>
</feature>
<evidence type="ECO:0000313" key="20">
    <source>
        <dbReference type="EMBL" id="CAH1269741.1"/>
    </source>
</evidence>
<dbReference type="PANTHER" id="PTHR22655">
    <property type="entry name" value="ATP-DEPENDENT RNA HELICASE TDRD12-RELATED"/>
    <property type="match status" value="1"/>
</dbReference>
<evidence type="ECO:0000256" key="7">
    <source>
        <dbReference type="ARBA" id="ARBA00022782"/>
    </source>
</evidence>
<dbReference type="Proteomes" id="UP000838412">
    <property type="component" value="Chromosome 7"/>
</dbReference>
<dbReference type="Gene3D" id="2.30.30.140">
    <property type="match status" value="1"/>
</dbReference>
<dbReference type="Pfam" id="PF00270">
    <property type="entry name" value="DEAD"/>
    <property type="match status" value="1"/>
</dbReference>
<keyword evidence="6" id="KW-0863">Zinc-finger</keyword>
<dbReference type="PANTHER" id="PTHR22655:SF2">
    <property type="entry name" value="ATP-DEPENDENT RNA HELICASE TDRD12-RELATED"/>
    <property type="match status" value="1"/>
</dbReference>
<dbReference type="Pfam" id="PF00567">
    <property type="entry name" value="TUDOR"/>
    <property type="match status" value="1"/>
</dbReference>
<dbReference type="SMART" id="SM00487">
    <property type="entry name" value="DEXDc"/>
    <property type="match status" value="1"/>
</dbReference>
<dbReference type="GO" id="GO:0005737">
    <property type="term" value="C:cytoplasm"/>
    <property type="evidence" value="ECO:0007669"/>
    <property type="project" value="UniProtKB-ARBA"/>
</dbReference>
<dbReference type="GO" id="GO:0003723">
    <property type="term" value="F:RNA binding"/>
    <property type="evidence" value="ECO:0007669"/>
    <property type="project" value="UniProtKB-KW"/>
</dbReference>
<keyword evidence="2" id="KW-0217">Developmental protein</keyword>
<dbReference type="GO" id="GO:0007283">
    <property type="term" value="P:spermatogenesis"/>
    <property type="evidence" value="ECO:0007669"/>
    <property type="project" value="UniProtKB-KW"/>
</dbReference>
<evidence type="ECO:0000259" key="18">
    <source>
        <dbReference type="PROSITE" id="PS50304"/>
    </source>
</evidence>
<feature type="compositionally biased region" description="Polar residues" evidence="17">
    <location>
        <begin position="246"/>
        <end position="256"/>
    </location>
</feature>
<keyword evidence="8" id="KW-0378">Hydrolase</keyword>
<keyword evidence="9" id="KW-0347">Helicase</keyword>
<gene>
    <name evidence="20" type="primary">TDRD12</name>
    <name evidence="20" type="ORF">BLAG_LOCUS22294</name>
</gene>
<dbReference type="GO" id="GO:0003724">
    <property type="term" value="F:RNA helicase activity"/>
    <property type="evidence" value="ECO:0007669"/>
    <property type="project" value="UniProtKB-EC"/>
</dbReference>
<evidence type="ECO:0000256" key="5">
    <source>
        <dbReference type="ARBA" id="ARBA00022741"/>
    </source>
</evidence>
<keyword evidence="15" id="KW-0469">Meiosis</keyword>
<evidence type="ECO:0000259" key="19">
    <source>
        <dbReference type="PROSITE" id="PS51192"/>
    </source>
</evidence>
<dbReference type="GO" id="GO:0005524">
    <property type="term" value="F:ATP binding"/>
    <property type="evidence" value="ECO:0007669"/>
    <property type="project" value="UniProtKB-KW"/>
</dbReference>
<dbReference type="InterPro" id="IPR014001">
    <property type="entry name" value="Helicase_ATP-bd"/>
</dbReference>
<dbReference type="GO" id="GO:0016787">
    <property type="term" value="F:hydrolase activity"/>
    <property type="evidence" value="ECO:0007669"/>
    <property type="project" value="UniProtKB-KW"/>
</dbReference>
<evidence type="ECO:0000256" key="3">
    <source>
        <dbReference type="ARBA" id="ARBA00022723"/>
    </source>
</evidence>
<evidence type="ECO:0000256" key="6">
    <source>
        <dbReference type="ARBA" id="ARBA00022771"/>
    </source>
</evidence>
<feature type="domain" description="Helicase ATP-binding" evidence="19">
    <location>
        <begin position="322"/>
        <end position="489"/>
    </location>
</feature>
<evidence type="ECO:0000256" key="15">
    <source>
        <dbReference type="ARBA" id="ARBA00023254"/>
    </source>
</evidence>
<keyword evidence="5" id="KW-0547">Nucleotide-binding</keyword>
<keyword evidence="10" id="KW-0862">Zinc</keyword>
<dbReference type="Gene3D" id="2.40.50.90">
    <property type="match status" value="1"/>
</dbReference>
<keyword evidence="12" id="KW-0744">Spermatogenesis</keyword>
<accession>A0A8K0A6H2</accession>
<proteinExistence type="predicted"/>
<dbReference type="GO" id="GO:0042078">
    <property type="term" value="P:germ-line stem cell division"/>
    <property type="evidence" value="ECO:0007669"/>
    <property type="project" value="TreeGrafter"/>
</dbReference>
<keyword evidence="21" id="KW-1185">Reference proteome</keyword>
<dbReference type="InterPro" id="IPR035437">
    <property type="entry name" value="SNase_OB-fold_sf"/>
</dbReference>
<evidence type="ECO:0000256" key="12">
    <source>
        <dbReference type="ARBA" id="ARBA00022871"/>
    </source>
</evidence>